<evidence type="ECO:0000256" key="1">
    <source>
        <dbReference type="SAM" id="SignalP"/>
    </source>
</evidence>
<gene>
    <name evidence="2" type="ORF">ITJ86_17055</name>
</gene>
<name>A0ABS0EMD2_9FLAO</name>
<proteinExistence type="predicted"/>
<dbReference type="RefSeq" id="WP_195872862.1">
    <property type="nucleotide sequence ID" value="NZ_JADOET010000034.1"/>
</dbReference>
<dbReference type="PROSITE" id="PS51257">
    <property type="entry name" value="PROKAR_LIPOPROTEIN"/>
    <property type="match status" value="1"/>
</dbReference>
<feature type="chain" id="PRO_5046109050" description="Lipoprotein" evidence="1">
    <location>
        <begin position="20"/>
        <end position="170"/>
    </location>
</feature>
<comment type="caution">
    <text evidence="2">The sequence shown here is derived from an EMBL/GenBank/DDBJ whole genome shotgun (WGS) entry which is preliminary data.</text>
</comment>
<dbReference type="Proteomes" id="UP000611215">
    <property type="component" value="Unassembled WGS sequence"/>
</dbReference>
<evidence type="ECO:0000313" key="2">
    <source>
        <dbReference type="EMBL" id="MBF8151612.1"/>
    </source>
</evidence>
<organism evidence="2 3">
    <name type="scientific">Winogradskyella marina</name>
    <dbReference type="NCBI Taxonomy" id="2785530"/>
    <lineage>
        <taxon>Bacteria</taxon>
        <taxon>Pseudomonadati</taxon>
        <taxon>Bacteroidota</taxon>
        <taxon>Flavobacteriia</taxon>
        <taxon>Flavobacteriales</taxon>
        <taxon>Flavobacteriaceae</taxon>
        <taxon>Winogradskyella</taxon>
    </lineage>
</organism>
<protein>
    <recommendedName>
        <fullName evidence="4">Lipoprotein</fullName>
    </recommendedName>
</protein>
<keyword evidence="3" id="KW-1185">Reference proteome</keyword>
<accession>A0ABS0EMD2</accession>
<feature type="signal peptide" evidence="1">
    <location>
        <begin position="1"/>
        <end position="19"/>
    </location>
</feature>
<keyword evidence="1" id="KW-0732">Signal</keyword>
<evidence type="ECO:0008006" key="4">
    <source>
        <dbReference type="Google" id="ProtNLM"/>
    </source>
</evidence>
<dbReference type="EMBL" id="JADOET010000034">
    <property type="protein sequence ID" value="MBF8151612.1"/>
    <property type="molecule type" value="Genomic_DNA"/>
</dbReference>
<sequence length="170" mass="19148">MIFKKVYVLLFLVAAIATSCETNENDSDELKLSELNVDFNFKFDGSEIDLNKSNKSTSRLIIDYIDKIQLTMKNNDLKTVIYEITMENNKLKFGKFRIEDSLGKRNGQWTSLDEAFNCPGNQELVNTCWSQECVEEAIGSQSTNFSNGDTISIHHTGMLGGVKICSNVQP</sequence>
<reference evidence="2 3" key="1">
    <citation type="submission" date="2020-11" db="EMBL/GenBank/DDBJ databases">
        <title>Winogradskyella marina sp. nov., isolated from marine sediment.</title>
        <authorList>
            <person name="Bo J."/>
            <person name="Wang S."/>
            <person name="Song X."/>
            <person name="Du Z."/>
        </authorList>
    </citation>
    <scope>NUCLEOTIDE SEQUENCE [LARGE SCALE GENOMIC DNA]</scope>
    <source>
        <strain evidence="2 3">F6397</strain>
    </source>
</reference>
<evidence type="ECO:0000313" key="3">
    <source>
        <dbReference type="Proteomes" id="UP000611215"/>
    </source>
</evidence>